<keyword evidence="1" id="KW-0238">DNA-binding</keyword>
<dbReference type="SUPFAM" id="SSF46894">
    <property type="entry name" value="C-terminal effector domain of the bipartite response regulators"/>
    <property type="match status" value="1"/>
</dbReference>
<dbReference type="GO" id="GO:0000160">
    <property type="term" value="P:phosphorelay signal transduction system"/>
    <property type="evidence" value="ECO:0007669"/>
    <property type="project" value="InterPro"/>
</dbReference>
<dbReference type="GO" id="GO:0003677">
    <property type="term" value="F:DNA binding"/>
    <property type="evidence" value="ECO:0007669"/>
    <property type="project" value="UniProtKB-KW"/>
</dbReference>
<dbReference type="InterPro" id="IPR001789">
    <property type="entry name" value="Sig_transdc_resp-reg_receiver"/>
</dbReference>
<dbReference type="SMART" id="SM00448">
    <property type="entry name" value="REC"/>
    <property type="match status" value="1"/>
</dbReference>
<evidence type="ECO:0000259" key="3">
    <source>
        <dbReference type="PROSITE" id="PS50043"/>
    </source>
</evidence>
<dbReference type="GO" id="GO:0006355">
    <property type="term" value="P:regulation of DNA-templated transcription"/>
    <property type="evidence" value="ECO:0007669"/>
    <property type="project" value="InterPro"/>
</dbReference>
<dbReference type="InterPro" id="IPR000792">
    <property type="entry name" value="Tscrpt_reg_LuxR_C"/>
</dbReference>
<evidence type="ECO:0000313" key="6">
    <source>
        <dbReference type="Proteomes" id="UP001149140"/>
    </source>
</evidence>
<feature type="domain" description="Response regulatory" evidence="4">
    <location>
        <begin position="3"/>
        <end position="118"/>
    </location>
</feature>
<dbReference type="Pfam" id="PF00072">
    <property type="entry name" value="Response_reg"/>
    <property type="match status" value="1"/>
</dbReference>
<accession>A0A9X3N2A7</accession>
<dbReference type="CDD" id="cd06170">
    <property type="entry name" value="LuxR_C_like"/>
    <property type="match status" value="1"/>
</dbReference>
<dbReference type="InterPro" id="IPR039420">
    <property type="entry name" value="WalR-like"/>
</dbReference>
<gene>
    <name evidence="5" type="ORF">OM076_42865</name>
</gene>
<evidence type="ECO:0000313" key="5">
    <source>
        <dbReference type="EMBL" id="MDA0167080.1"/>
    </source>
</evidence>
<dbReference type="Proteomes" id="UP001149140">
    <property type="component" value="Unassembled WGS sequence"/>
</dbReference>
<organism evidence="5 6">
    <name type="scientific">Solirubrobacter ginsenosidimutans</name>
    <dbReference type="NCBI Taxonomy" id="490573"/>
    <lineage>
        <taxon>Bacteria</taxon>
        <taxon>Bacillati</taxon>
        <taxon>Actinomycetota</taxon>
        <taxon>Thermoleophilia</taxon>
        <taxon>Solirubrobacterales</taxon>
        <taxon>Solirubrobacteraceae</taxon>
        <taxon>Solirubrobacter</taxon>
    </lineage>
</organism>
<dbReference type="SMART" id="SM00421">
    <property type="entry name" value="HTH_LUXR"/>
    <property type="match status" value="1"/>
</dbReference>
<dbReference type="AlphaFoldDB" id="A0A9X3N2A7"/>
<comment type="caution">
    <text evidence="2">Lacks conserved residue(s) required for the propagation of feature annotation.</text>
</comment>
<evidence type="ECO:0000259" key="4">
    <source>
        <dbReference type="PROSITE" id="PS50110"/>
    </source>
</evidence>
<dbReference type="Gene3D" id="3.40.50.2300">
    <property type="match status" value="1"/>
</dbReference>
<comment type="caution">
    <text evidence="5">The sequence shown here is derived from an EMBL/GenBank/DDBJ whole genome shotgun (WGS) entry which is preliminary data.</text>
</comment>
<dbReference type="EMBL" id="JAPDOD010000087">
    <property type="protein sequence ID" value="MDA0167080.1"/>
    <property type="molecule type" value="Genomic_DNA"/>
</dbReference>
<dbReference type="InterPro" id="IPR011006">
    <property type="entry name" value="CheY-like_superfamily"/>
</dbReference>
<dbReference type="PROSITE" id="PS50043">
    <property type="entry name" value="HTH_LUXR_2"/>
    <property type="match status" value="1"/>
</dbReference>
<sequence>MIAVLVADPHPLFRDALARLVHQDRDLRLVAELGSGRETLAAIRERRPVVALVARELPGLDGEAVLAAVVYDALPTRVVLLDPAPGPDAWALLGAGAAGVLSRRVTPDALRAAVHRVAAGGTALCEEAQAALAGEIRARHAAERPLLSPREREVLALVAQSLSLPEVAGRLQIATSTVRTHYQHLLAKLDARDRVQLVLHAERRKLLA</sequence>
<dbReference type="Pfam" id="PF00196">
    <property type="entry name" value="GerE"/>
    <property type="match status" value="1"/>
</dbReference>
<dbReference type="PANTHER" id="PTHR43214:SF43">
    <property type="entry name" value="TWO-COMPONENT RESPONSE REGULATOR"/>
    <property type="match status" value="1"/>
</dbReference>
<evidence type="ECO:0000256" key="2">
    <source>
        <dbReference type="PROSITE-ProRule" id="PRU00169"/>
    </source>
</evidence>
<name>A0A9X3N2A7_9ACTN</name>
<feature type="domain" description="HTH luxR-type" evidence="3">
    <location>
        <begin position="140"/>
        <end position="205"/>
    </location>
</feature>
<evidence type="ECO:0000256" key="1">
    <source>
        <dbReference type="ARBA" id="ARBA00023125"/>
    </source>
</evidence>
<dbReference type="PROSITE" id="PS50110">
    <property type="entry name" value="RESPONSE_REGULATORY"/>
    <property type="match status" value="1"/>
</dbReference>
<dbReference type="InterPro" id="IPR016032">
    <property type="entry name" value="Sig_transdc_resp-reg_C-effctor"/>
</dbReference>
<dbReference type="SUPFAM" id="SSF52172">
    <property type="entry name" value="CheY-like"/>
    <property type="match status" value="1"/>
</dbReference>
<protein>
    <submittedName>
        <fullName evidence="5">Response regulator transcription factor</fullName>
    </submittedName>
</protein>
<dbReference type="RefSeq" id="WP_270046332.1">
    <property type="nucleotide sequence ID" value="NZ_JAPDOD010000087.1"/>
</dbReference>
<dbReference type="PRINTS" id="PR00038">
    <property type="entry name" value="HTHLUXR"/>
</dbReference>
<keyword evidence="6" id="KW-1185">Reference proteome</keyword>
<reference evidence="5" key="1">
    <citation type="submission" date="2022-10" db="EMBL/GenBank/DDBJ databases">
        <title>The WGS of Solirubrobacter ginsenosidimutans DSM 21036.</title>
        <authorList>
            <person name="Jiang Z."/>
        </authorList>
    </citation>
    <scope>NUCLEOTIDE SEQUENCE</scope>
    <source>
        <strain evidence="5">DSM 21036</strain>
    </source>
</reference>
<proteinExistence type="predicted"/>
<dbReference type="PANTHER" id="PTHR43214">
    <property type="entry name" value="TWO-COMPONENT RESPONSE REGULATOR"/>
    <property type="match status" value="1"/>
</dbReference>